<dbReference type="InterPro" id="IPR001138">
    <property type="entry name" value="Zn2Cys6_DnaBD"/>
</dbReference>
<evidence type="ECO:0000256" key="2">
    <source>
        <dbReference type="SAM" id="MobiDB-lite"/>
    </source>
</evidence>
<dbReference type="InterPro" id="IPR036864">
    <property type="entry name" value="Zn2-C6_fun-type_DNA-bd_sf"/>
</dbReference>
<reference evidence="4" key="1">
    <citation type="submission" date="2023-06" db="EMBL/GenBank/DDBJ databases">
        <title>Genome-scale phylogeny and comparative genomics of the fungal order Sordariales.</title>
        <authorList>
            <consortium name="Lawrence Berkeley National Laboratory"/>
            <person name="Hensen N."/>
            <person name="Bonometti L."/>
            <person name="Westerberg I."/>
            <person name="Brannstrom I.O."/>
            <person name="Guillou S."/>
            <person name="Cros-Aarteil S."/>
            <person name="Calhoun S."/>
            <person name="Haridas S."/>
            <person name="Kuo A."/>
            <person name="Mondo S."/>
            <person name="Pangilinan J."/>
            <person name="Riley R."/>
            <person name="LaButti K."/>
            <person name="Andreopoulos B."/>
            <person name="Lipzen A."/>
            <person name="Chen C."/>
            <person name="Yanf M."/>
            <person name="Daum C."/>
            <person name="Ng V."/>
            <person name="Clum A."/>
            <person name="Steindorff A."/>
            <person name="Ohm R."/>
            <person name="Martin F."/>
            <person name="Silar P."/>
            <person name="Natvig D."/>
            <person name="Lalanne C."/>
            <person name="Gautier V."/>
            <person name="Ament-velasquez S.L."/>
            <person name="Kruys A."/>
            <person name="Hutchinson M.I."/>
            <person name="Powell A.J."/>
            <person name="Barry K."/>
            <person name="Miller A.N."/>
            <person name="Grigoriev I.V."/>
            <person name="Debuchy R."/>
            <person name="Gladieux P."/>
            <person name="Thoren M.H."/>
            <person name="Johannesson H."/>
        </authorList>
    </citation>
    <scope>NUCLEOTIDE SEQUENCE</scope>
    <source>
        <strain evidence="4">SMH3187-1</strain>
    </source>
</reference>
<feature type="domain" description="Zn(2)-C6 fungal-type" evidence="3">
    <location>
        <begin position="9"/>
        <end position="38"/>
    </location>
</feature>
<dbReference type="Proteomes" id="UP001172155">
    <property type="component" value="Unassembled WGS sequence"/>
</dbReference>
<gene>
    <name evidence="4" type="ORF">B0T18DRAFT_395475</name>
</gene>
<dbReference type="AlphaFoldDB" id="A0AA40F7X0"/>
<dbReference type="PANTHER" id="PTHR38111:SF11">
    <property type="entry name" value="TRANSCRIPTION FACTOR DOMAIN-CONTAINING PROTEIN-RELATED"/>
    <property type="match status" value="1"/>
</dbReference>
<dbReference type="SUPFAM" id="SSF57701">
    <property type="entry name" value="Zn2/Cys6 DNA-binding domain"/>
    <property type="match status" value="1"/>
</dbReference>
<dbReference type="GO" id="GO:0008270">
    <property type="term" value="F:zinc ion binding"/>
    <property type="evidence" value="ECO:0007669"/>
    <property type="project" value="InterPro"/>
</dbReference>
<protein>
    <recommendedName>
        <fullName evidence="3">Zn(2)-C6 fungal-type domain-containing protein</fullName>
    </recommendedName>
</protein>
<feature type="compositionally biased region" description="Low complexity" evidence="2">
    <location>
        <begin position="55"/>
        <end position="74"/>
    </location>
</feature>
<evidence type="ECO:0000313" key="5">
    <source>
        <dbReference type="Proteomes" id="UP001172155"/>
    </source>
</evidence>
<dbReference type="PROSITE" id="PS50048">
    <property type="entry name" value="ZN2_CY6_FUNGAL_2"/>
    <property type="match status" value="1"/>
</dbReference>
<keyword evidence="5" id="KW-1185">Reference proteome</keyword>
<dbReference type="EMBL" id="JAUKUD010000001">
    <property type="protein sequence ID" value="KAK0752839.1"/>
    <property type="molecule type" value="Genomic_DNA"/>
</dbReference>
<dbReference type="PROSITE" id="PS00463">
    <property type="entry name" value="ZN2_CY6_FUNGAL_1"/>
    <property type="match status" value="1"/>
</dbReference>
<dbReference type="SMART" id="SM00066">
    <property type="entry name" value="GAL4"/>
    <property type="match status" value="1"/>
</dbReference>
<accession>A0AA40F7X0</accession>
<dbReference type="InterPro" id="IPR053178">
    <property type="entry name" value="Osmoadaptation_assoc"/>
</dbReference>
<feature type="region of interest" description="Disordered" evidence="2">
    <location>
        <begin position="51"/>
        <end position="82"/>
    </location>
</feature>
<sequence>MPGVPSSRGCDACRQQKKKCDQLTPLCSRCARLGIPCVGGGERRYKFMAAPDRNSSQPTSSAAQAESSSAAGSSMQLTTRAPSNQATLDASHFVSALQVTDVCFDLRIYGPFFTELPRRLGRNRALDASVRALTTSFPSVHTHQYTPDMYKAYGEALGCLRTSLDDPATAGSVETLCAVYLIMICQGWIGRGSDFYPSHGEAIAHMLNTAAVAQNWRGEFEAEVTNTLLFIVLLESFGNHKIKLDPRLWATSDPAPIARPSRQLASQAANIECLQIPALAAIAGFARDVQGNLPAIHSTHEILRSDLAKVKALLSAVSALEPTLLARQIHARRQTAYGTLLLLGLMANWALSMFGGGDPRALELEKVTLIDEVMELAEQASQYRPLAASAIPGFVIAAKAMTDDAVRLARLEELLVLYRADFPVSNWSTQNWPLDSISR</sequence>
<keyword evidence="1" id="KW-0539">Nucleus</keyword>
<dbReference type="PANTHER" id="PTHR38111">
    <property type="entry name" value="ZN(2)-C6 FUNGAL-TYPE DOMAIN-CONTAINING PROTEIN-RELATED"/>
    <property type="match status" value="1"/>
</dbReference>
<evidence type="ECO:0000313" key="4">
    <source>
        <dbReference type="EMBL" id="KAK0752839.1"/>
    </source>
</evidence>
<proteinExistence type="predicted"/>
<evidence type="ECO:0000256" key="1">
    <source>
        <dbReference type="ARBA" id="ARBA00023242"/>
    </source>
</evidence>
<dbReference type="Gene3D" id="4.10.240.10">
    <property type="entry name" value="Zn(2)-C6 fungal-type DNA-binding domain"/>
    <property type="match status" value="1"/>
</dbReference>
<dbReference type="Pfam" id="PF00172">
    <property type="entry name" value="Zn_clus"/>
    <property type="match status" value="1"/>
</dbReference>
<comment type="caution">
    <text evidence="4">The sequence shown here is derived from an EMBL/GenBank/DDBJ whole genome shotgun (WGS) entry which is preliminary data.</text>
</comment>
<dbReference type="GO" id="GO:0000981">
    <property type="term" value="F:DNA-binding transcription factor activity, RNA polymerase II-specific"/>
    <property type="evidence" value="ECO:0007669"/>
    <property type="project" value="InterPro"/>
</dbReference>
<dbReference type="CDD" id="cd00067">
    <property type="entry name" value="GAL4"/>
    <property type="match status" value="1"/>
</dbReference>
<organism evidence="4 5">
    <name type="scientific">Schizothecium vesticola</name>
    <dbReference type="NCBI Taxonomy" id="314040"/>
    <lineage>
        <taxon>Eukaryota</taxon>
        <taxon>Fungi</taxon>
        <taxon>Dikarya</taxon>
        <taxon>Ascomycota</taxon>
        <taxon>Pezizomycotina</taxon>
        <taxon>Sordariomycetes</taxon>
        <taxon>Sordariomycetidae</taxon>
        <taxon>Sordariales</taxon>
        <taxon>Schizotheciaceae</taxon>
        <taxon>Schizothecium</taxon>
    </lineage>
</organism>
<evidence type="ECO:0000259" key="3">
    <source>
        <dbReference type="PROSITE" id="PS50048"/>
    </source>
</evidence>
<name>A0AA40F7X0_9PEZI</name>